<dbReference type="AlphaFoldDB" id="A0A1D3U9V8"/>
<dbReference type="InterPro" id="IPR008271">
    <property type="entry name" value="Ser/Thr_kinase_AS"/>
</dbReference>
<keyword evidence="2" id="KW-0808">Transferase</keyword>
<dbReference type="EMBL" id="LT594595">
    <property type="protein sequence ID" value="SCQ16874.1"/>
    <property type="molecule type" value="Genomic_DNA"/>
</dbReference>
<proteinExistence type="predicted"/>
<dbReference type="InterPro" id="IPR000719">
    <property type="entry name" value="Prot_kinase_dom"/>
</dbReference>
<dbReference type="Proteomes" id="UP000242942">
    <property type="component" value="Chromosome 14"/>
</dbReference>
<dbReference type="PANTHER" id="PTHR24347">
    <property type="entry name" value="SERINE/THREONINE-PROTEIN KINASE"/>
    <property type="match status" value="1"/>
</dbReference>
<dbReference type="Pfam" id="PF00069">
    <property type="entry name" value="Pkinase"/>
    <property type="match status" value="1"/>
</dbReference>
<dbReference type="PROSITE" id="PS50011">
    <property type="entry name" value="PROTEIN_KINASE_DOM"/>
    <property type="match status" value="1"/>
</dbReference>
<sequence length="479" mass="55532">MSLKKTPFSFISDIISNIKNEKRNHKTNSLGRANSYEHIKGAKVPELGNFRIVKILLRGLSSTVCLCEWVINRRETLILGNYVNYINNDLQSWNIKLDETNEKNISNDYLENDNSTTICSSEEIIYRDKEVHSRKNCQMKRVDSPNEAEKCIHDQIENTNPCAKISEEHNVKCSILDHISNCDQYKCNITSSSSSDKILHLAVKIKHKELYHKIYEVGELREEIEIHKNLKHSNILPLILSAEDENDIWVFLEYSSIGDLYSYIGFNILQEIEVKIIVSQILYALYYLHLKGIIHCDIKPENLLLFRLEEPFLLHSDSLSDLNGARNIKSKKLNIKKLLSSINESAQINPNTTPFKNIVKIGDFGLSVKCEFDQYYPFRGIKGSYGFIAPELFQGRNFNNKVDMWALGIIVYVLLGGYRPFYPCSKFEEKVTFHERYWFNISPEAKNFIQSLLQINPSKRLNVIEAIEHPWIKSYFIST</sequence>
<dbReference type="Gene3D" id="3.30.200.20">
    <property type="entry name" value="Phosphorylase Kinase, domain 1"/>
    <property type="match status" value="1"/>
</dbReference>
<evidence type="ECO:0000259" key="1">
    <source>
        <dbReference type="PROSITE" id="PS50011"/>
    </source>
</evidence>
<keyword evidence="3" id="KW-1185">Reference proteome</keyword>
<gene>
    <name evidence="2" type="primary">PocGH01_14031600</name>
    <name evidence="2" type="ORF">POCGH01_14031600</name>
</gene>
<evidence type="ECO:0000313" key="3">
    <source>
        <dbReference type="Proteomes" id="UP000242942"/>
    </source>
</evidence>
<dbReference type="VEuPathDB" id="PlasmoDB:POWCR01_140025700"/>
<name>A0A1D3U9V8_PLAOA</name>
<dbReference type="SUPFAM" id="SSF56112">
    <property type="entry name" value="Protein kinase-like (PK-like)"/>
    <property type="match status" value="1"/>
</dbReference>
<reference evidence="2 3" key="1">
    <citation type="submission" date="2016-06" db="EMBL/GenBank/DDBJ databases">
        <authorList>
            <consortium name="Pathogen Informatics"/>
        </authorList>
    </citation>
    <scope>NUCLEOTIDE SEQUENCE [LARGE SCALE GENOMIC DNA]</scope>
    <source>
        <strain evidence="2">PocGH01</strain>
    </source>
</reference>
<protein>
    <submittedName>
        <fullName evidence="2">Calcium-dependent protein kinase 3, putative</fullName>
    </submittedName>
</protein>
<dbReference type="GO" id="GO:0004672">
    <property type="term" value="F:protein kinase activity"/>
    <property type="evidence" value="ECO:0007669"/>
    <property type="project" value="InterPro"/>
</dbReference>
<feature type="domain" description="Protein kinase" evidence="1">
    <location>
        <begin position="165"/>
        <end position="472"/>
    </location>
</feature>
<dbReference type="InterPro" id="IPR011009">
    <property type="entry name" value="Kinase-like_dom_sf"/>
</dbReference>
<dbReference type="Gene3D" id="1.10.510.10">
    <property type="entry name" value="Transferase(Phosphotransferase) domain 1"/>
    <property type="match status" value="1"/>
</dbReference>
<dbReference type="OrthoDB" id="1738954at2759"/>
<accession>A0A1D3U9V8</accession>
<dbReference type="VEuPathDB" id="PlasmoDB:PocGH01_14031600"/>
<organism evidence="2 3">
    <name type="scientific">Plasmodium ovale</name>
    <name type="common">malaria parasite P. ovale</name>
    <dbReference type="NCBI Taxonomy" id="36330"/>
    <lineage>
        <taxon>Eukaryota</taxon>
        <taxon>Sar</taxon>
        <taxon>Alveolata</taxon>
        <taxon>Apicomplexa</taxon>
        <taxon>Aconoidasida</taxon>
        <taxon>Haemosporida</taxon>
        <taxon>Plasmodiidae</taxon>
        <taxon>Plasmodium</taxon>
        <taxon>Plasmodium (Plasmodium)</taxon>
    </lineage>
</organism>
<keyword evidence="2" id="KW-0418">Kinase</keyword>
<dbReference type="SMART" id="SM00220">
    <property type="entry name" value="S_TKc"/>
    <property type="match status" value="1"/>
</dbReference>
<dbReference type="PROSITE" id="PS00108">
    <property type="entry name" value="PROTEIN_KINASE_ST"/>
    <property type="match status" value="1"/>
</dbReference>
<evidence type="ECO:0000313" key="2">
    <source>
        <dbReference type="EMBL" id="SCQ16874.1"/>
    </source>
</evidence>
<dbReference type="GO" id="GO:0005524">
    <property type="term" value="F:ATP binding"/>
    <property type="evidence" value="ECO:0007669"/>
    <property type="project" value="InterPro"/>
</dbReference>